<dbReference type="InterPro" id="IPR038186">
    <property type="entry name" value="CHAD_dom_sf"/>
</dbReference>
<evidence type="ECO:0000313" key="3">
    <source>
        <dbReference type="EMBL" id="GAA4552755.1"/>
    </source>
</evidence>
<dbReference type="SMART" id="SM00880">
    <property type="entry name" value="CHAD"/>
    <property type="match status" value="1"/>
</dbReference>
<comment type="caution">
    <text evidence="3">The sequence shown here is derived from an EMBL/GenBank/DDBJ whole genome shotgun (WGS) entry which is preliminary data.</text>
</comment>
<dbReference type="Proteomes" id="UP001501598">
    <property type="component" value="Unassembled WGS sequence"/>
</dbReference>
<keyword evidence="4" id="KW-1185">Reference proteome</keyword>
<name>A0ABP8RXH8_9PSEU</name>
<proteinExistence type="predicted"/>
<evidence type="ECO:0000256" key="1">
    <source>
        <dbReference type="SAM" id="MobiDB-lite"/>
    </source>
</evidence>
<dbReference type="PANTHER" id="PTHR39339">
    <property type="entry name" value="SLR1444 PROTEIN"/>
    <property type="match status" value="1"/>
</dbReference>
<organism evidence="3 4">
    <name type="scientific">Pseudonocardia xishanensis</name>
    <dbReference type="NCBI Taxonomy" id="630995"/>
    <lineage>
        <taxon>Bacteria</taxon>
        <taxon>Bacillati</taxon>
        <taxon>Actinomycetota</taxon>
        <taxon>Actinomycetes</taxon>
        <taxon>Pseudonocardiales</taxon>
        <taxon>Pseudonocardiaceae</taxon>
        <taxon>Pseudonocardia</taxon>
    </lineage>
</organism>
<dbReference type="EMBL" id="BAABGT010000075">
    <property type="protein sequence ID" value="GAA4552755.1"/>
    <property type="molecule type" value="Genomic_DNA"/>
</dbReference>
<dbReference type="Gene3D" id="1.40.20.10">
    <property type="entry name" value="CHAD domain"/>
    <property type="match status" value="1"/>
</dbReference>
<dbReference type="PROSITE" id="PS51708">
    <property type="entry name" value="CHAD"/>
    <property type="match status" value="1"/>
</dbReference>
<evidence type="ECO:0000259" key="2">
    <source>
        <dbReference type="PROSITE" id="PS51708"/>
    </source>
</evidence>
<dbReference type="PANTHER" id="PTHR39339:SF1">
    <property type="entry name" value="CHAD DOMAIN-CONTAINING PROTEIN"/>
    <property type="match status" value="1"/>
</dbReference>
<dbReference type="Pfam" id="PF05235">
    <property type="entry name" value="CHAD"/>
    <property type="match status" value="1"/>
</dbReference>
<accession>A0ABP8RXH8</accession>
<evidence type="ECO:0000313" key="4">
    <source>
        <dbReference type="Proteomes" id="UP001501598"/>
    </source>
</evidence>
<reference evidence="4" key="1">
    <citation type="journal article" date="2019" name="Int. J. Syst. Evol. Microbiol.">
        <title>The Global Catalogue of Microorganisms (GCM) 10K type strain sequencing project: providing services to taxonomists for standard genome sequencing and annotation.</title>
        <authorList>
            <consortium name="The Broad Institute Genomics Platform"/>
            <consortium name="The Broad Institute Genome Sequencing Center for Infectious Disease"/>
            <person name="Wu L."/>
            <person name="Ma J."/>
        </authorList>
    </citation>
    <scope>NUCLEOTIDE SEQUENCE [LARGE SCALE GENOMIC DNA]</scope>
    <source>
        <strain evidence="4">JCM 17906</strain>
    </source>
</reference>
<dbReference type="RefSeq" id="WP_345422533.1">
    <property type="nucleotide sequence ID" value="NZ_BAABGT010000075.1"/>
</dbReference>
<gene>
    <name evidence="3" type="ORF">GCM10023175_47090</name>
</gene>
<sequence length="310" mass="33504">MAAPPPHATAEASPVSAASDPHSAGTVVLDAVRELVSVLRRLEPAARVDEPDAVHRMRVTTRRLRAVLRTYRRVLDPGRTRPVCRELAWAAGELGAARDAEVVAAALAAQCAVLPADEIVGPVRTALPEETAARHRRGRERVTDCLAGPRYARLRATLDELVADPPFADRAGAPATAVFPKDLDRAARRLRAAVEDTAGRAGTDRDLAVHEVRKQVKRLRYATDVATPELGPPARSLRTALVPVQALLGERQDTVVVRAVLRDLAAHARARRESEFTYGALHARQTLRCAALDEELDSALHRALVGISGR</sequence>
<feature type="region of interest" description="Disordered" evidence="1">
    <location>
        <begin position="1"/>
        <end position="21"/>
    </location>
</feature>
<protein>
    <recommendedName>
        <fullName evidence="2">CHAD domain-containing protein</fullName>
    </recommendedName>
</protein>
<dbReference type="InterPro" id="IPR007899">
    <property type="entry name" value="CHAD_dom"/>
</dbReference>
<feature type="domain" description="CHAD" evidence="2">
    <location>
        <begin position="21"/>
        <end position="305"/>
    </location>
</feature>